<feature type="binding site" evidence="6">
    <location>
        <position position="229"/>
    </location>
    <ligand>
        <name>Zn(2+)</name>
        <dbReference type="ChEBI" id="CHEBI:29105"/>
        <label>2</label>
    </ligand>
</feature>
<evidence type="ECO:0000256" key="2">
    <source>
        <dbReference type="ARBA" id="ARBA00010286"/>
    </source>
</evidence>
<dbReference type="SUPFAM" id="SSF51338">
    <property type="entry name" value="Composite domain of metallo-dependent hydrolases"/>
    <property type="match status" value="1"/>
</dbReference>
<comment type="cofactor">
    <cofactor evidence="6">
        <name>Zn(2+)</name>
        <dbReference type="ChEBI" id="CHEBI:29105"/>
    </cofactor>
    <text evidence="6">Binds 2 Zn(2+) ions per subunit.</text>
</comment>
<feature type="binding site" evidence="6">
    <location>
        <position position="149"/>
    </location>
    <ligand>
        <name>Zn(2+)</name>
        <dbReference type="ChEBI" id="CHEBI:29105"/>
        <label>2</label>
    </ligand>
</feature>
<comment type="catalytic activity">
    <reaction evidence="6">
        <text>(S)-dihydroorotate + H2O = N-carbamoyl-L-aspartate + H(+)</text>
        <dbReference type="Rhea" id="RHEA:24296"/>
        <dbReference type="ChEBI" id="CHEBI:15377"/>
        <dbReference type="ChEBI" id="CHEBI:15378"/>
        <dbReference type="ChEBI" id="CHEBI:30864"/>
        <dbReference type="ChEBI" id="CHEBI:32814"/>
        <dbReference type="EC" id="3.5.2.3"/>
    </reaction>
</comment>
<feature type="active site" evidence="6">
    <location>
        <position position="304"/>
    </location>
</feature>
<dbReference type="InterPro" id="IPR002195">
    <property type="entry name" value="Dihydroorotase_CS"/>
</dbReference>
<keyword evidence="5 6" id="KW-0665">Pyrimidine biosynthesis</keyword>
<feature type="binding site" evidence="6">
    <location>
        <position position="55"/>
    </location>
    <ligand>
        <name>Zn(2+)</name>
        <dbReference type="ChEBI" id="CHEBI:29105"/>
        <label>1</label>
    </ligand>
</feature>
<evidence type="ECO:0000256" key="1">
    <source>
        <dbReference type="ARBA" id="ARBA00002368"/>
    </source>
</evidence>
<dbReference type="GO" id="GO:0004151">
    <property type="term" value="F:dihydroorotase activity"/>
    <property type="evidence" value="ECO:0007669"/>
    <property type="project" value="UniProtKB-UniRule"/>
</dbReference>
<dbReference type="CDD" id="cd01317">
    <property type="entry name" value="DHOase_IIa"/>
    <property type="match status" value="1"/>
</dbReference>
<comment type="pathway">
    <text evidence="6">Pyrimidine metabolism; UMP biosynthesis via de novo pathway; (S)-dihydroorotate from bicarbonate: step 3/3.</text>
</comment>
<keyword evidence="3 6" id="KW-0479">Metal-binding</keyword>
<evidence type="ECO:0000256" key="5">
    <source>
        <dbReference type="ARBA" id="ARBA00022975"/>
    </source>
</evidence>
<dbReference type="GO" id="GO:0004038">
    <property type="term" value="F:allantoinase activity"/>
    <property type="evidence" value="ECO:0007669"/>
    <property type="project" value="TreeGrafter"/>
</dbReference>
<feature type="binding site" evidence="6">
    <location>
        <position position="89"/>
    </location>
    <ligand>
        <name>substrate</name>
    </ligand>
</feature>
<dbReference type="NCBIfam" id="TIGR00857">
    <property type="entry name" value="pyrC_multi"/>
    <property type="match status" value="1"/>
</dbReference>
<name>A0A6J4K568_9PSEU</name>
<dbReference type="PANTHER" id="PTHR43668:SF2">
    <property type="entry name" value="ALLANTOINASE"/>
    <property type="match status" value="1"/>
</dbReference>
<evidence type="ECO:0000256" key="3">
    <source>
        <dbReference type="ARBA" id="ARBA00022723"/>
    </source>
</evidence>
<feature type="binding site" evidence="6">
    <location>
        <begin position="57"/>
        <end position="59"/>
    </location>
    <ligand>
        <name>substrate</name>
    </ligand>
</feature>
<organism evidence="9">
    <name type="scientific">uncultured Actinomycetospora sp</name>
    <dbReference type="NCBI Taxonomy" id="1135996"/>
    <lineage>
        <taxon>Bacteria</taxon>
        <taxon>Bacillati</taxon>
        <taxon>Actinomycetota</taxon>
        <taxon>Actinomycetes</taxon>
        <taxon>Pseudonocardiales</taxon>
        <taxon>Pseudonocardiaceae</taxon>
        <taxon>Actinomycetospora</taxon>
        <taxon>environmental samples</taxon>
    </lineage>
</organism>
<feature type="binding site" evidence="6">
    <location>
        <position position="149"/>
    </location>
    <ligand>
        <name>Zn(2+)</name>
        <dbReference type="ChEBI" id="CHEBI:29105"/>
        <label>1</label>
    </ligand>
</feature>
<dbReference type="AlphaFoldDB" id="A0A6J4K568"/>
<dbReference type="InterPro" id="IPR024403">
    <property type="entry name" value="DHOase_cat"/>
</dbReference>
<dbReference type="PANTHER" id="PTHR43668">
    <property type="entry name" value="ALLANTOINASE"/>
    <property type="match status" value="1"/>
</dbReference>
<accession>A0A6J4K568</accession>
<feature type="binding site" evidence="6">
    <location>
        <position position="176"/>
    </location>
    <ligand>
        <name>Zn(2+)</name>
        <dbReference type="ChEBI" id="CHEBI:29105"/>
        <label>2</label>
    </ligand>
</feature>
<dbReference type="GO" id="GO:0005737">
    <property type="term" value="C:cytoplasm"/>
    <property type="evidence" value="ECO:0007669"/>
    <property type="project" value="TreeGrafter"/>
</dbReference>
<dbReference type="EMBL" id="CADCTH010000607">
    <property type="protein sequence ID" value="CAA9295443.1"/>
    <property type="molecule type" value="Genomic_DNA"/>
</dbReference>
<keyword evidence="6" id="KW-0862">Zinc</keyword>
<evidence type="ECO:0000259" key="8">
    <source>
        <dbReference type="Pfam" id="PF12890"/>
    </source>
</evidence>
<proteinExistence type="inferred from homology"/>
<dbReference type="GO" id="GO:0008270">
    <property type="term" value="F:zinc ion binding"/>
    <property type="evidence" value="ECO:0007669"/>
    <property type="project" value="UniProtKB-UniRule"/>
</dbReference>
<evidence type="ECO:0000256" key="7">
    <source>
        <dbReference type="SAM" id="MobiDB-lite"/>
    </source>
</evidence>
<feature type="domain" description="Dihydroorotase catalytic" evidence="8">
    <location>
        <begin position="46"/>
        <end position="233"/>
    </location>
</feature>
<dbReference type="GO" id="GO:0044205">
    <property type="term" value="P:'de novo' UMP biosynthetic process"/>
    <property type="evidence" value="ECO:0007669"/>
    <property type="project" value="UniProtKB-UniRule"/>
</dbReference>
<feature type="binding site" evidence="6">
    <location>
        <begin position="322"/>
        <end position="323"/>
    </location>
    <ligand>
        <name>substrate</name>
    </ligand>
</feature>
<feature type="binding site" evidence="6">
    <location>
        <position position="57"/>
    </location>
    <ligand>
        <name>Zn(2+)</name>
        <dbReference type="ChEBI" id="CHEBI:29105"/>
        <label>1</label>
    </ligand>
</feature>
<feature type="binding site" evidence="6">
    <location>
        <position position="308"/>
    </location>
    <ligand>
        <name>substrate</name>
    </ligand>
</feature>
<dbReference type="NCBIfam" id="NF006836">
    <property type="entry name" value="PRK09357.1-1"/>
    <property type="match status" value="1"/>
</dbReference>
<dbReference type="Gene3D" id="3.20.20.140">
    <property type="entry name" value="Metal-dependent hydrolases"/>
    <property type="match status" value="1"/>
</dbReference>
<sequence length="432" mass="45642">MGSSPTTRISGVRPYGEDPTDLHVRDGVLVEAVDDPDETVDAGGLIALPGLVDLHTHLREPGGEEAETVETGSAAAALGGYTAVFAMPNTDPVADSPVVVEHVWRRGREVGLVDVYPVGAVTVGLEGARLAEMGMMAASPARVRMFSDDGRCVNDPLVMRRALEYARALDAVVAQHAEDHRLTVGAQAHDGPVAARLGLAGWDPTAEESIVARDVMLAATTGARLHVCHLSTARSAEILRWARETHDGVRVSAEVTPHHLLLTDTAAEDYDPVHKVNPPLRPSADTAALRRALADGTVDCVATDHAPHAVEDKDCEWSAARPGMLGLQTALPVVVTTMVATGLLDWRGVARVCSEAPARIAGLADQGRPLAAGEPANLVLVDPDAAWTVRGAALASRADNTPYEGMEMPVSVVHTMLRGRWTVRDGKVQGDD</sequence>
<feature type="binding site" evidence="6">
    <location>
        <position position="277"/>
    </location>
    <ligand>
        <name>substrate</name>
    </ligand>
</feature>
<dbReference type="GO" id="GO:0006145">
    <property type="term" value="P:purine nucleobase catabolic process"/>
    <property type="evidence" value="ECO:0007669"/>
    <property type="project" value="TreeGrafter"/>
</dbReference>
<evidence type="ECO:0000256" key="6">
    <source>
        <dbReference type="HAMAP-Rule" id="MF_00220"/>
    </source>
</evidence>
<dbReference type="HAMAP" id="MF_00220_B">
    <property type="entry name" value="PyrC_classI_B"/>
    <property type="match status" value="1"/>
</dbReference>
<comment type="function">
    <text evidence="1 6">Catalyzes the reversible cyclization of carbamoyl aspartate to dihydroorotate.</text>
</comment>
<dbReference type="InterPro" id="IPR032466">
    <property type="entry name" value="Metal_Hydrolase"/>
</dbReference>
<dbReference type="Gene3D" id="2.30.40.10">
    <property type="entry name" value="Urease, subunit C, domain 1"/>
    <property type="match status" value="1"/>
</dbReference>
<gene>
    <name evidence="6" type="primary">pyrC</name>
    <name evidence="9" type="ORF">AVDCRST_MAG54-4811</name>
</gene>
<evidence type="ECO:0000313" key="9">
    <source>
        <dbReference type="EMBL" id="CAA9295443.1"/>
    </source>
</evidence>
<dbReference type="InterPro" id="IPR050138">
    <property type="entry name" value="DHOase/Allantoinase_Hydrolase"/>
</dbReference>
<keyword evidence="4 6" id="KW-0378">Hydrolase</keyword>
<protein>
    <recommendedName>
        <fullName evidence="6">Dihydroorotase</fullName>
        <shortName evidence="6">DHOase</shortName>
        <ecNumber evidence="6">3.5.2.3</ecNumber>
    </recommendedName>
</protein>
<dbReference type="UniPathway" id="UPA00070">
    <property type="reaction ID" value="UER00117"/>
</dbReference>
<feature type="binding site" evidence="6">
    <location>
        <position position="304"/>
    </location>
    <ligand>
        <name>Zn(2+)</name>
        <dbReference type="ChEBI" id="CHEBI:29105"/>
        <label>1</label>
    </ligand>
</feature>
<dbReference type="Pfam" id="PF12890">
    <property type="entry name" value="DHOase"/>
    <property type="match status" value="1"/>
</dbReference>
<evidence type="ECO:0000256" key="4">
    <source>
        <dbReference type="ARBA" id="ARBA00022801"/>
    </source>
</evidence>
<dbReference type="PROSITE" id="PS00483">
    <property type="entry name" value="DIHYDROOROTASE_2"/>
    <property type="match status" value="1"/>
</dbReference>
<reference evidence="9" key="1">
    <citation type="submission" date="2020-02" db="EMBL/GenBank/DDBJ databases">
        <authorList>
            <person name="Meier V. D."/>
        </authorList>
    </citation>
    <scope>NUCLEOTIDE SEQUENCE</scope>
    <source>
        <strain evidence="9">AVDCRST_MAG54</strain>
    </source>
</reference>
<dbReference type="EC" id="3.5.2.3" evidence="6"/>
<feature type="region of interest" description="Disordered" evidence="7">
    <location>
        <begin position="1"/>
        <end position="21"/>
    </location>
</feature>
<dbReference type="SUPFAM" id="SSF51556">
    <property type="entry name" value="Metallo-dependent hydrolases"/>
    <property type="match status" value="1"/>
</dbReference>
<dbReference type="InterPro" id="IPR004722">
    <property type="entry name" value="DHOase"/>
</dbReference>
<comment type="similarity">
    <text evidence="2 6">Belongs to the metallo-dependent hydrolases superfamily. DHOase family. Class I DHOase subfamily.</text>
</comment>
<dbReference type="InterPro" id="IPR011059">
    <property type="entry name" value="Metal-dep_hydrolase_composite"/>
</dbReference>